<proteinExistence type="predicted"/>
<protein>
    <submittedName>
        <fullName evidence="2">YpzI-like protein</fullName>
    </submittedName>
</protein>
<dbReference type="AlphaFoldDB" id="A0A1H3NCF2"/>
<gene>
    <name evidence="2" type="ORF">SAMN05421736_10423</name>
</gene>
<organism evidence="2 3">
    <name type="scientific">Evansella caseinilytica</name>
    <dbReference type="NCBI Taxonomy" id="1503961"/>
    <lineage>
        <taxon>Bacteria</taxon>
        <taxon>Bacillati</taxon>
        <taxon>Bacillota</taxon>
        <taxon>Bacilli</taxon>
        <taxon>Bacillales</taxon>
        <taxon>Bacillaceae</taxon>
        <taxon>Evansella</taxon>
    </lineage>
</organism>
<dbReference type="OrthoDB" id="2692085at2"/>
<feature type="region of interest" description="Disordered" evidence="1">
    <location>
        <begin position="1"/>
        <end position="45"/>
    </location>
</feature>
<evidence type="ECO:0000313" key="2">
    <source>
        <dbReference type="EMBL" id="SDY86444.1"/>
    </source>
</evidence>
<keyword evidence="3" id="KW-1185">Reference proteome</keyword>
<evidence type="ECO:0000313" key="3">
    <source>
        <dbReference type="Proteomes" id="UP000198935"/>
    </source>
</evidence>
<dbReference type="Pfam" id="PF14140">
    <property type="entry name" value="YpzI"/>
    <property type="match status" value="1"/>
</dbReference>
<dbReference type="InterPro" id="IPR025414">
    <property type="entry name" value="YpzI-like"/>
</dbReference>
<dbReference type="EMBL" id="FNPI01000004">
    <property type="protein sequence ID" value="SDY86444.1"/>
    <property type="molecule type" value="Genomic_DNA"/>
</dbReference>
<feature type="compositionally biased region" description="Basic and acidic residues" evidence="1">
    <location>
        <begin position="1"/>
        <end position="22"/>
    </location>
</feature>
<name>A0A1H3NCF2_9BACI</name>
<reference evidence="3" key="1">
    <citation type="submission" date="2016-10" db="EMBL/GenBank/DDBJ databases">
        <authorList>
            <person name="Varghese N."/>
            <person name="Submissions S."/>
        </authorList>
    </citation>
    <scope>NUCLEOTIDE SEQUENCE [LARGE SCALE GENOMIC DNA]</scope>
    <source>
        <strain evidence="3">SP</strain>
    </source>
</reference>
<dbReference type="Proteomes" id="UP000198935">
    <property type="component" value="Unassembled WGS sequence"/>
</dbReference>
<sequence>MGKDRQEARQRKEGRVQSDRDQSFAYKGGATLESAEEARKRQRKK</sequence>
<accession>A0A1H3NCF2</accession>
<evidence type="ECO:0000256" key="1">
    <source>
        <dbReference type="SAM" id="MobiDB-lite"/>
    </source>
</evidence>